<accession>F2G9M8</accession>
<protein>
    <recommendedName>
        <fullName evidence="6">Aminotransferase</fullName>
        <ecNumber evidence="6">2.6.1.-</ecNumber>
    </recommendedName>
</protein>
<evidence type="ECO:0000256" key="4">
    <source>
        <dbReference type="ARBA" id="ARBA00022679"/>
    </source>
</evidence>
<dbReference type="InterPro" id="IPR050596">
    <property type="entry name" value="AspAT/PAT-like"/>
</dbReference>
<evidence type="ECO:0000313" key="8">
    <source>
        <dbReference type="EMBL" id="AEA98848.1"/>
    </source>
</evidence>
<dbReference type="GO" id="GO:0006520">
    <property type="term" value="P:amino acid metabolic process"/>
    <property type="evidence" value="ECO:0007669"/>
    <property type="project" value="InterPro"/>
</dbReference>
<dbReference type="EC" id="2.6.1.-" evidence="6"/>
<evidence type="ECO:0000259" key="7">
    <source>
        <dbReference type="Pfam" id="PF00155"/>
    </source>
</evidence>
<dbReference type="InterPro" id="IPR004838">
    <property type="entry name" value="NHTrfase_class1_PyrdxlP-BS"/>
</dbReference>
<dbReference type="CDD" id="cd00609">
    <property type="entry name" value="AAT_like"/>
    <property type="match status" value="1"/>
</dbReference>
<dbReference type="Pfam" id="PF00155">
    <property type="entry name" value="Aminotran_1_2"/>
    <property type="match status" value="1"/>
</dbReference>
<proteinExistence type="inferred from homology"/>
<dbReference type="Gene3D" id="3.40.640.10">
    <property type="entry name" value="Type I PLP-dependent aspartate aminotransferase-like (Major domain)"/>
    <property type="match status" value="1"/>
</dbReference>
<dbReference type="InterPro" id="IPR015421">
    <property type="entry name" value="PyrdxlP-dep_Trfase_major"/>
</dbReference>
<dbReference type="PROSITE" id="PS00105">
    <property type="entry name" value="AA_TRANSFER_CLASS_1"/>
    <property type="match status" value="1"/>
</dbReference>
<evidence type="ECO:0000256" key="6">
    <source>
        <dbReference type="RuleBase" id="RU000481"/>
    </source>
</evidence>
<dbReference type="HOGENOM" id="CLU_017584_4_3_6"/>
<dbReference type="SUPFAM" id="SSF53383">
    <property type="entry name" value="PLP-dependent transferases"/>
    <property type="match status" value="1"/>
</dbReference>
<evidence type="ECO:0000256" key="1">
    <source>
        <dbReference type="ARBA" id="ARBA00001933"/>
    </source>
</evidence>
<evidence type="ECO:0000256" key="3">
    <source>
        <dbReference type="ARBA" id="ARBA00022576"/>
    </source>
</evidence>
<dbReference type="PRINTS" id="PR00753">
    <property type="entry name" value="ACCSYNTHASE"/>
</dbReference>
<dbReference type="InterPro" id="IPR004839">
    <property type="entry name" value="Aminotransferase_I/II_large"/>
</dbReference>
<dbReference type="Proteomes" id="UP000001870">
    <property type="component" value="Chromosome"/>
</dbReference>
<gene>
    <name evidence="8" type="ordered locus">MADE_1013570</name>
</gene>
<evidence type="ECO:0000256" key="2">
    <source>
        <dbReference type="ARBA" id="ARBA00007441"/>
    </source>
</evidence>
<keyword evidence="4 6" id="KW-0808">Transferase</keyword>
<comment type="cofactor">
    <cofactor evidence="1 6">
        <name>pyridoxal 5'-phosphate</name>
        <dbReference type="ChEBI" id="CHEBI:597326"/>
    </cofactor>
</comment>
<dbReference type="PANTHER" id="PTHR46383:SF2">
    <property type="entry name" value="AMINOTRANSFERASE"/>
    <property type="match status" value="1"/>
</dbReference>
<name>F2G9M8_ALTMD</name>
<evidence type="ECO:0000256" key="5">
    <source>
        <dbReference type="ARBA" id="ARBA00022898"/>
    </source>
</evidence>
<reference evidence="8 9" key="1">
    <citation type="journal article" date="2008" name="ISME J.">
        <title>Comparative genomics of two ecotypes of the marine planktonic copiotroph Alteromonas macleodii suggests alternative lifestyles associated with different kinds of particulate organic matter.</title>
        <authorList>
            <person name="Ivars-Martinez E."/>
            <person name="Martin-Cuadrado A.B."/>
            <person name="D'Auria G."/>
            <person name="Mira A."/>
            <person name="Ferriera S."/>
            <person name="Johnson J."/>
            <person name="Friedman R."/>
            <person name="Rodriguez-Valera F."/>
        </authorList>
    </citation>
    <scope>NUCLEOTIDE SEQUENCE [LARGE SCALE GENOMIC DNA]</scope>
    <source>
        <strain evidence="9">DSM 17117 / CIP 110805 / LMG 28347 / Deep ecotype</strain>
    </source>
</reference>
<dbReference type="EMBL" id="CP001103">
    <property type="protein sequence ID" value="AEA98848.1"/>
    <property type="molecule type" value="Genomic_DNA"/>
</dbReference>
<dbReference type="PANTHER" id="PTHR46383">
    <property type="entry name" value="ASPARTATE AMINOTRANSFERASE"/>
    <property type="match status" value="1"/>
</dbReference>
<keyword evidence="3 6" id="KW-0032">Aminotransferase</keyword>
<comment type="similarity">
    <text evidence="2 6">Belongs to the class-I pyridoxal-phosphate-dependent aminotransferase family.</text>
</comment>
<dbReference type="KEGG" id="amc:MADE_1013570"/>
<sequence>MKGLILKFTSRATAISPFLAMAYGEKATVLEQQGKDVIRLNLGEPDFGAPAPVLAAMKESMDTPDFPYTSALGIPELRQAVASFYETKHGVKISPSRVVVTAGASGALLLASAALVEPGDNVILGDPSYPCNRRFLNAFGAEVTLVPTRSEDNFQLTAASVADNWKQNTKGVLIATPANPTGTAIDKDELYKIGQYCKAKGGFLIVDEIYLDLSLSADVDSTDSQATHNTDTKLQTVLASADLQDTVVVINSFSKYFGMTGWRLGWCVVPEAMTPVIEKLAQNLFICPSTLSQKAALACFTPEALAQCEQNRNTLIERATLVFDALQNMGLSLDAKPDGAFYAYINIKHTGISAIEFCDALLSQYYVALTPGNDFGEHNADQYVRLSFATSIERLNEGLSRLAKFVESLG</sequence>
<dbReference type="InterPro" id="IPR015424">
    <property type="entry name" value="PyrdxlP-dep_Trfase"/>
</dbReference>
<organism evidence="8 9">
    <name type="scientific">Alteromonas mediterranea (strain DSM 17117 / CIP 110805 / LMG 28347 / Deep ecotype)</name>
    <dbReference type="NCBI Taxonomy" id="1774373"/>
    <lineage>
        <taxon>Bacteria</taxon>
        <taxon>Pseudomonadati</taxon>
        <taxon>Pseudomonadota</taxon>
        <taxon>Gammaproteobacteria</taxon>
        <taxon>Alteromonadales</taxon>
        <taxon>Alteromonadaceae</taxon>
        <taxon>Alteromonas/Salinimonas group</taxon>
        <taxon>Alteromonas</taxon>
    </lineage>
</organism>
<keyword evidence="5" id="KW-0663">Pyridoxal phosphate</keyword>
<evidence type="ECO:0000313" key="9">
    <source>
        <dbReference type="Proteomes" id="UP000001870"/>
    </source>
</evidence>
<keyword evidence="9" id="KW-1185">Reference proteome</keyword>
<dbReference type="GO" id="GO:0008483">
    <property type="term" value="F:transaminase activity"/>
    <property type="evidence" value="ECO:0007669"/>
    <property type="project" value="UniProtKB-KW"/>
</dbReference>
<reference evidence="8 9" key="2">
    <citation type="journal article" date="2015" name="Antonie Van Leeuwenhoek">
        <title>Ecophysiological diversity of a novel member of the genus Alteromonas, and description of Alteromonas mediterranea sp. nov.</title>
        <authorList>
            <person name="Ivanova E.P."/>
            <person name="Lopez-Perez M."/>
            <person name="Zabalos M."/>
            <person name="Nguyen S.H."/>
            <person name="Webb H.K."/>
            <person name="Ryan J."/>
            <person name="Lagutin K."/>
            <person name="Vyssotski M."/>
            <person name="Crawford R.J."/>
            <person name="Rodriguez-Valera F."/>
        </authorList>
    </citation>
    <scope>NUCLEOTIDE SEQUENCE [LARGE SCALE GENOMIC DNA]</scope>
    <source>
        <strain evidence="9">DSM 17117 / CIP 110805 / LMG 28347 / Deep ecotype</strain>
    </source>
</reference>
<dbReference type="GO" id="GO:0030170">
    <property type="term" value="F:pyridoxal phosphate binding"/>
    <property type="evidence" value="ECO:0007669"/>
    <property type="project" value="InterPro"/>
</dbReference>
<feature type="domain" description="Aminotransferase class I/classII large" evidence="7">
    <location>
        <begin position="35"/>
        <end position="402"/>
    </location>
</feature>
<dbReference type="AlphaFoldDB" id="F2G9M8"/>